<evidence type="ECO:0000256" key="1">
    <source>
        <dbReference type="ARBA" id="ARBA00010797"/>
    </source>
</evidence>
<keyword evidence="3" id="KW-0687">Ribonucleoprotein</keyword>
<dbReference type="GO" id="GO:1990904">
    <property type="term" value="C:ribonucleoprotein complex"/>
    <property type="evidence" value="ECO:0007669"/>
    <property type="project" value="UniProtKB-KW"/>
</dbReference>
<dbReference type="InterPro" id="IPR001684">
    <property type="entry name" value="Ribosomal_bL27"/>
</dbReference>
<dbReference type="AlphaFoldDB" id="A0A346E0M5"/>
<comment type="similarity">
    <text evidence="1">Belongs to the bacterial ribosomal protein bL27 family.</text>
</comment>
<dbReference type="SUPFAM" id="SSF110324">
    <property type="entry name" value="Ribosomal L27 protein-like"/>
    <property type="match status" value="1"/>
</dbReference>
<keyword evidence="2 6" id="KW-0689">Ribosomal protein</keyword>
<dbReference type="KEGG" id="vfg:C9I84_143"/>
<dbReference type="GO" id="GO:0005840">
    <property type="term" value="C:ribosome"/>
    <property type="evidence" value="ECO:0007669"/>
    <property type="project" value="UniProtKB-KW"/>
</dbReference>
<evidence type="ECO:0000313" key="6">
    <source>
        <dbReference type="EMBL" id="AXN02530.1"/>
    </source>
</evidence>
<gene>
    <name evidence="6" type="ORF">C9I84_143</name>
</gene>
<dbReference type="PROSITE" id="PS00831">
    <property type="entry name" value="RIBOSOMAL_L27"/>
    <property type="match status" value="1"/>
</dbReference>
<dbReference type="EMBL" id="CP028360">
    <property type="protein sequence ID" value="AXN02530.1"/>
    <property type="molecule type" value="Genomic_DNA"/>
</dbReference>
<dbReference type="NCBIfam" id="TIGR00062">
    <property type="entry name" value="L27"/>
    <property type="match status" value="1"/>
</dbReference>
<dbReference type="PANTHER" id="PTHR15893">
    <property type="entry name" value="RIBOSOMAL PROTEIN L27"/>
    <property type="match status" value="1"/>
</dbReference>
<dbReference type="GO" id="GO:0006412">
    <property type="term" value="P:translation"/>
    <property type="evidence" value="ECO:0007669"/>
    <property type="project" value="InterPro"/>
</dbReference>
<dbReference type="Proteomes" id="UP000257084">
    <property type="component" value="Chromosome"/>
</dbReference>
<evidence type="ECO:0000256" key="2">
    <source>
        <dbReference type="ARBA" id="ARBA00022980"/>
    </source>
</evidence>
<sequence>MMAKKKAAGSLKNGRDSVSKRLGIKKFGGQKVKCGNIILRQRGTKFFPGKNTKIGKDHTIYSISNGNVFFNKNKKKKIIYVVKNESK</sequence>
<protein>
    <recommendedName>
        <fullName evidence="4">Large ribosomal subunit protein bL27</fullName>
    </recommendedName>
    <alternativeName>
        <fullName evidence="5">50S ribosomal protein L27</fullName>
    </alternativeName>
</protein>
<evidence type="ECO:0000256" key="5">
    <source>
        <dbReference type="ARBA" id="ARBA00035477"/>
    </source>
</evidence>
<reference evidence="6 7" key="1">
    <citation type="submission" date="2018-03" db="EMBL/GenBank/DDBJ databases">
        <title>A parallel universe: an anciently diverged bacterial symbiosis in a Hawaiian planthopper (Hemiptera: Cixiidae) reveals rearranged nutritional responsibilities.</title>
        <authorList>
            <person name="Bennett G."/>
            <person name="Mao M."/>
        </authorList>
    </citation>
    <scope>NUCLEOTIDE SEQUENCE [LARGE SCALE GENOMIC DNA]</scope>
    <source>
        <strain evidence="6 7">OLIH</strain>
    </source>
</reference>
<keyword evidence="7" id="KW-1185">Reference proteome</keyword>
<dbReference type="PANTHER" id="PTHR15893:SF0">
    <property type="entry name" value="LARGE RIBOSOMAL SUBUNIT PROTEIN BL27M"/>
    <property type="match status" value="1"/>
</dbReference>
<dbReference type="Gene3D" id="2.40.50.100">
    <property type="match status" value="1"/>
</dbReference>
<dbReference type="FunFam" id="2.40.50.100:FF:000020">
    <property type="entry name" value="50S ribosomal protein L27"/>
    <property type="match status" value="1"/>
</dbReference>
<evidence type="ECO:0000313" key="7">
    <source>
        <dbReference type="Proteomes" id="UP000257084"/>
    </source>
</evidence>
<dbReference type="Pfam" id="PF01016">
    <property type="entry name" value="Ribosomal_L27"/>
    <property type="match status" value="1"/>
</dbReference>
<name>A0A346E0M5_9PROT</name>
<dbReference type="InterPro" id="IPR018261">
    <property type="entry name" value="Ribosomal_bL27_CS"/>
</dbReference>
<evidence type="ECO:0000256" key="3">
    <source>
        <dbReference type="ARBA" id="ARBA00023274"/>
    </source>
</evidence>
<accession>A0A346E0M5</accession>
<dbReference type="GO" id="GO:0003735">
    <property type="term" value="F:structural constituent of ribosome"/>
    <property type="evidence" value="ECO:0007669"/>
    <property type="project" value="InterPro"/>
</dbReference>
<dbReference type="PRINTS" id="PR00063">
    <property type="entry name" value="RIBOSOMALL27"/>
</dbReference>
<evidence type="ECO:0000256" key="4">
    <source>
        <dbReference type="ARBA" id="ARBA00035175"/>
    </source>
</evidence>
<organism evidence="6 7">
    <name type="scientific">Candidatus Vidania fulgoroideorum</name>
    <dbReference type="NCBI Taxonomy" id="881286"/>
    <lineage>
        <taxon>Bacteria</taxon>
        <taxon>Pseudomonadati</taxon>
        <taxon>Pseudomonadota</taxon>
        <taxon>Betaproteobacteria</taxon>
        <taxon>Candidatus Vidania</taxon>
    </lineage>
</organism>
<proteinExistence type="inferred from homology"/>